<sequence>MLSLSGILVLGIFAQWLAWKIKLPAILPLILTGLLLGPISTLFTPNGEKLVSGDDIFNGELLFAFVSISVGVILFEGGLTLNIKEIRKVAGTVRNVLTIGVLITWIGGTLAAYYLFGLGFKISFLFGALVIVSGPTVITPILRNVRPTEKINTILKWEAILIDPLGALIAVLAYEFVITAKSQNEYTFYALKEFILTIAMGIFIGSAAAILLYYLLKKNRIPEYLRNVVTLAIVITVFAVSDFLMKESGLLSVTVMGIILANLKIEQLKNILSFKEDVSIILTSVLFLLLSSRIELEEITGLGINSIWLFLVLVLIIRPLSIFFSTIKSNLNFKEKLFISWIGPKGIVAAAVASLFSIELLRDGTNMSEQTYNDANMLLPLVFMTIVGTVVLQGASAKLVATWLGVIRVQRRGVLFIGASEVARKIALYLKNQELEVILADTSRENLFEARKMGLKVFEGNILKDDIFYVIDLSSVGRVLAMTPNSEINILALKKFEPEFGKDNVFRVMSKRESEIKDLEKPNNSLFGAKADPFALEEIFGKEVDFLEKTNTADGNFQGWLNENWDKIIPLFIKTVVGNFKVIGRDIPEIGRDETLIYLNYEKKEIYSDVDLDYGR</sequence>
<evidence type="ECO:0000256" key="9">
    <source>
        <dbReference type="SAM" id="Phobius"/>
    </source>
</evidence>
<comment type="subcellular location">
    <subcellularLocation>
        <location evidence="1">Cell membrane</location>
        <topology evidence="1">Multi-pass membrane protein</topology>
    </subcellularLocation>
</comment>
<feature type="transmembrane region" description="Helical" evidence="9">
    <location>
        <begin position="95"/>
        <end position="116"/>
    </location>
</feature>
<evidence type="ECO:0000256" key="2">
    <source>
        <dbReference type="ARBA" id="ARBA00022448"/>
    </source>
</evidence>
<dbReference type="Proteomes" id="UP001172083">
    <property type="component" value="Unassembled WGS sequence"/>
</dbReference>
<feature type="transmembrane region" description="Helical" evidence="9">
    <location>
        <begin position="122"/>
        <end position="142"/>
    </location>
</feature>
<feature type="domain" description="RCK N-terminal" evidence="11">
    <location>
        <begin position="415"/>
        <end position="506"/>
    </location>
</feature>
<evidence type="ECO:0000256" key="1">
    <source>
        <dbReference type="ARBA" id="ARBA00004651"/>
    </source>
</evidence>
<evidence type="ECO:0000256" key="4">
    <source>
        <dbReference type="ARBA" id="ARBA00022475"/>
    </source>
</evidence>
<feature type="transmembrane region" description="Helical" evidence="9">
    <location>
        <begin position="378"/>
        <end position="406"/>
    </location>
</feature>
<feature type="transmembrane region" description="Helical" evidence="9">
    <location>
        <begin position="61"/>
        <end position="83"/>
    </location>
</feature>
<evidence type="ECO:0000313" key="13">
    <source>
        <dbReference type="Proteomes" id="UP001172083"/>
    </source>
</evidence>
<dbReference type="Gene3D" id="1.20.1530.20">
    <property type="match status" value="1"/>
</dbReference>
<dbReference type="Pfam" id="PF02254">
    <property type="entry name" value="TrkA_N"/>
    <property type="match status" value="1"/>
</dbReference>
<evidence type="ECO:0000259" key="11">
    <source>
        <dbReference type="Pfam" id="PF02254"/>
    </source>
</evidence>
<reference evidence="12" key="1">
    <citation type="submission" date="2023-06" db="EMBL/GenBank/DDBJ databases">
        <title>Genomic of Agaribacillus aureum.</title>
        <authorList>
            <person name="Wang G."/>
        </authorList>
    </citation>
    <scope>NUCLEOTIDE SEQUENCE</scope>
    <source>
        <strain evidence="12">BMA12</strain>
    </source>
</reference>
<dbReference type="RefSeq" id="WP_346757495.1">
    <property type="nucleotide sequence ID" value="NZ_JAUJEB010000001.1"/>
</dbReference>
<feature type="transmembrane region" description="Helical" evidence="9">
    <location>
        <begin position="306"/>
        <end position="325"/>
    </location>
</feature>
<keyword evidence="8 9" id="KW-0472">Membrane</keyword>
<protein>
    <submittedName>
        <fullName evidence="12">Sodium:proton antiporter</fullName>
    </submittedName>
</protein>
<keyword evidence="13" id="KW-1185">Reference proteome</keyword>
<feature type="transmembrane region" description="Helical" evidence="9">
    <location>
        <begin position="228"/>
        <end position="244"/>
    </location>
</feature>
<dbReference type="Gene3D" id="3.40.50.720">
    <property type="entry name" value="NAD(P)-binding Rossmann-like Domain"/>
    <property type="match status" value="1"/>
</dbReference>
<evidence type="ECO:0000256" key="5">
    <source>
        <dbReference type="ARBA" id="ARBA00022692"/>
    </source>
</evidence>
<dbReference type="PANTHER" id="PTHR32507:SF0">
    <property type="entry name" value="NA(+)_H(+) ANTIPORTER 2-RELATED"/>
    <property type="match status" value="1"/>
</dbReference>
<feature type="transmembrane region" description="Helical" evidence="9">
    <location>
        <begin position="194"/>
        <end position="216"/>
    </location>
</feature>
<dbReference type="InterPro" id="IPR003148">
    <property type="entry name" value="RCK_N"/>
</dbReference>
<feature type="domain" description="Cation/H+ exchanger transmembrane" evidence="10">
    <location>
        <begin position="13"/>
        <end position="402"/>
    </location>
</feature>
<keyword evidence="7" id="KW-0406">Ion transport</keyword>
<keyword evidence="5 9" id="KW-0812">Transmembrane</keyword>
<organism evidence="12 13">
    <name type="scientific">Agaribacillus aureus</name>
    <dbReference type="NCBI Taxonomy" id="3051825"/>
    <lineage>
        <taxon>Bacteria</taxon>
        <taxon>Pseudomonadati</taxon>
        <taxon>Bacteroidota</taxon>
        <taxon>Cytophagia</taxon>
        <taxon>Cytophagales</taxon>
        <taxon>Splendidivirgaceae</taxon>
        <taxon>Agaribacillus</taxon>
    </lineage>
</organism>
<keyword evidence="3" id="KW-0050">Antiport</keyword>
<evidence type="ECO:0000256" key="8">
    <source>
        <dbReference type="ARBA" id="ARBA00023136"/>
    </source>
</evidence>
<feature type="transmembrane region" description="Helical" evidence="9">
    <location>
        <begin position="21"/>
        <end position="41"/>
    </location>
</feature>
<keyword evidence="6 9" id="KW-1133">Transmembrane helix</keyword>
<name>A0ABT8L335_9BACT</name>
<dbReference type="Pfam" id="PF00999">
    <property type="entry name" value="Na_H_Exchanger"/>
    <property type="match status" value="1"/>
</dbReference>
<evidence type="ECO:0000256" key="3">
    <source>
        <dbReference type="ARBA" id="ARBA00022449"/>
    </source>
</evidence>
<dbReference type="SUPFAM" id="SSF51735">
    <property type="entry name" value="NAD(P)-binding Rossmann-fold domains"/>
    <property type="match status" value="1"/>
</dbReference>
<accession>A0ABT8L335</accession>
<dbReference type="InterPro" id="IPR038770">
    <property type="entry name" value="Na+/solute_symporter_sf"/>
</dbReference>
<comment type="caution">
    <text evidence="12">The sequence shown here is derived from an EMBL/GenBank/DDBJ whole genome shotgun (WGS) entry which is preliminary data.</text>
</comment>
<evidence type="ECO:0000256" key="7">
    <source>
        <dbReference type="ARBA" id="ARBA00023065"/>
    </source>
</evidence>
<gene>
    <name evidence="12" type="ORF">QQ020_08925</name>
</gene>
<proteinExistence type="predicted"/>
<dbReference type="InterPro" id="IPR006153">
    <property type="entry name" value="Cation/H_exchanger_TM"/>
</dbReference>
<keyword evidence="2" id="KW-0813">Transport</keyword>
<evidence type="ECO:0000256" key="6">
    <source>
        <dbReference type="ARBA" id="ARBA00022989"/>
    </source>
</evidence>
<dbReference type="EMBL" id="JAUJEB010000001">
    <property type="protein sequence ID" value="MDN5212172.1"/>
    <property type="molecule type" value="Genomic_DNA"/>
</dbReference>
<dbReference type="PANTHER" id="PTHR32507">
    <property type="entry name" value="NA(+)/H(+) ANTIPORTER 1"/>
    <property type="match status" value="1"/>
</dbReference>
<keyword evidence="4" id="KW-1003">Cell membrane</keyword>
<feature type="transmembrane region" description="Helical" evidence="9">
    <location>
        <begin position="154"/>
        <end position="174"/>
    </location>
</feature>
<evidence type="ECO:0000313" key="12">
    <source>
        <dbReference type="EMBL" id="MDN5212172.1"/>
    </source>
</evidence>
<feature type="transmembrane region" description="Helical" evidence="9">
    <location>
        <begin position="337"/>
        <end position="358"/>
    </location>
</feature>
<evidence type="ECO:0000259" key="10">
    <source>
        <dbReference type="Pfam" id="PF00999"/>
    </source>
</evidence>
<dbReference type="InterPro" id="IPR036291">
    <property type="entry name" value="NAD(P)-bd_dom_sf"/>
</dbReference>